<dbReference type="InterPro" id="IPR008939">
    <property type="entry name" value="Lytic_TGlycosylase_superhlx_U"/>
</dbReference>
<evidence type="ECO:0000313" key="7">
    <source>
        <dbReference type="Proteomes" id="UP001596516"/>
    </source>
</evidence>
<name>A0ABW2UEI9_9RHOB</name>
<accession>A0ABW2UEI9</accession>
<protein>
    <submittedName>
        <fullName evidence="6">Transglycosylase SLT domain-containing protein</fullName>
    </submittedName>
</protein>
<feature type="domain" description="Transglycosylase SLT" evidence="5">
    <location>
        <begin position="493"/>
        <end position="591"/>
    </location>
</feature>
<dbReference type="Gene3D" id="1.10.530.10">
    <property type="match status" value="1"/>
</dbReference>
<comment type="similarity">
    <text evidence="2">Belongs to the virb1 family.</text>
</comment>
<dbReference type="Pfam" id="PF01464">
    <property type="entry name" value="SLT"/>
    <property type="match status" value="1"/>
</dbReference>
<gene>
    <name evidence="6" type="ORF">ACFQXB_02630</name>
</gene>
<comment type="caution">
    <text evidence="6">The sequence shown here is derived from an EMBL/GenBank/DDBJ whole genome shotgun (WGS) entry which is preliminary data.</text>
</comment>
<dbReference type="PANTHER" id="PTHR37423">
    <property type="entry name" value="SOLUBLE LYTIC MUREIN TRANSGLYCOSYLASE-RELATED"/>
    <property type="match status" value="1"/>
</dbReference>
<feature type="chain" id="PRO_5045103623" evidence="4">
    <location>
        <begin position="22"/>
        <end position="648"/>
    </location>
</feature>
<evidence type="ECO:0000256" key="4">
    <source>
        <dbReference type="SAM" id="SignalP"/>
    </source>
</evidence>
<reference evidence="7" key="1">
    <citation type="journal article" date="2019" name="Int. J. Syst. Evol. Microbiol.">
        <title>The Global Catalogue of Microorganisms (GCM) 10K type strain sequencing project: providing services to taxonomists for standard genome sequencing and annotation.</title>
        <authorList>
            <consortium name="The Broad Institute Genomics Platform"/>
            <consortium name="The Broad Institute Genome Sequencing Center for Infectious Disease"/>
            <person name="Wu L."/>
            <person name="Ma J."/>
        </authorList>
    </citation>
    <scope>NUCLEOTIDE SEQUENCE [LARGE SCALE GENOMIC DNA]</scope>
    <source>
        <strain evidence="7">CGMCC 1.12750</strain>
    </source>
</reference>
<evidence type="ECO:0000256" key="3">
    <source>
        <dbReference type="ARBA" id="ARBA00022729"/>
    </source>
</evidence>
<dbReference type="Gene3D" id="1.25.20.10">
    <property type="entry name" value="Bacterial muramidases"/>
    <property type="match status" value="1"/>
</dbReference>
<feature type="signal peptide" evidence="4">
    <location>
        <begin position="1"/>
        <end position="21"/>
    </location>
</feature>
<dbReference type="EMBL" id="JBHTFQ010000001">
    <property type="protein sequence ID" value="MFC7703089.1"/>
    <property type="molecule type" value="Genomic_DNA"/>
</dbReference>
<evidence type="ECO:0000259" key="5">
    <source>
        <dbReference type="Pfam" id="PF01464"/>
    </source>
</evidence>
<keyword evidence="3 4" id="KW-0732">Signal</keyword>
<keyword evidence="7" id="KW-1185">Reference proteome</keyword>
<evidence type="ECO:0000256" key="1">
    <source>
        <dbReference type="ARBA" id="ARBA00007734"/>
    </source>
</evidence>
<dbReference type="InterPro" id="IPR008258">
    <property type="entry name" value="Transglycosylase_SLT_dom_1"/>
</dbReference>
<dbReference type="InterPro" id="IPR023346">
    <property type="entry name" value="Lysozyme-like_dom_sf"/>
</dbReference>
<dbReference type="RefSeq" id="WP_377398657.1">
    <property type="nucleotide sequence ID" value="NZ_JBHTFQ010000001.1"/>
</dbReference>
<organism evidence="6 7">
    <name type="scientific">Plastorhodobacter daqingensis</name>
    <dbReference type="NCBI Taxonomy" id="1387281"/>
    <lineage>
        <taxon>Bacteria</taxon>
        <taxon>Pseudomonadati</taxon>
        <taxon>Pseudomonadota</taxon>
        <taxon>Alphaproteobacteria</taxon>
        <taxon>Rhodobacterales</taxon>
        <taxon>Paracoccaceae</taxon>
        <taxon>Plastorhodobacter</taxon>
    </lineage>
</organism>
<sequence>MIRRLAIASVLILGLSLTAPAAAPASEAVVAEALARVAARDWPAAAARAAEAGPVAADLVEWHRLRAGEGTVAEVSAFLARRPDWPGLPFLRQKGEEAMATTARGPDEILDYFAQALPVTADGGLALIEALRAEGQLTRAEQEAVRLWQGFTLSEEQHGHLLALFPEALAPHHEARLATMLRLGRRADAQRMLALVPEGPRRLAEARLALQGRVPGVDALIAAVPAALADDPGLAHDRFAWRMFHDLYDGATDLILQYSTSAAALGDPAAWAHRRALLARREMREGDPVRAYRIAAQHHLEGGGDFADLEWLAGFIALRRLDDPQTALQHFTRLREAVSSPISLGRAGYWEGRAHEAMGNSAAAQAAYAFGAQHQTSYYGLLAAERAGLPMDPALAGTEDYGDWRQAGFLRSTVMEAALMLHGAGDHALARRFMLHLAEGLDQTALGQLADMALEIGEANTSVLIAKQAAARGIILHRPYFPLTELGEMQMPIRRELALAIARRESEFDHTVISPAGARGLMQVMPGTAEMMARRLGEPYDLARLTRDPAYNARLGTAYLAELIGEFGSNPVLVAAGYNAGPGRPRRWVETLGDPRHPDVDVIDWVEMVPFTETRNYIMRVMESRMIYRARLAGGPVPITMSTEMKAR</sequence>
<dbReference type="CDD" id="cd13401">
    <property type="entry name" value="Slt70-like"/>
    <property type="match status" value="1"/>
</dbReference>
<dbReference type="PANTHER" id="PTHR37423:SF2">
    <property type="entry name" value="MEMBRANE-BOUND LYTIC MUREIN TRANSGLYCOSYLASE C"/>
    <property type="match status" value="1"/>
</dbReference>
<evidence type="ECO:0000313" key="6">
    <source>
        <dbReference type="EMBL" id="MFC7703089.1"/>
    </source>
</evidence>
<dbReference type="SUPFAM" id="SSF53955">
    <property type="entry name" value="Lysozyme-like"/>
    <property type="match status" value="1"/>
</dbReference>
<evidence type="ECO:0000256" key="2">
    <source>
        <dbReference type="ARBA" id="ARBA00009387"/>
    </source>
</evidence>
<proteinExistence type="inferred from homology"/>
<dbReference type="Proteomes" id="UP001596516">
    <property type="component" value="Unassembled WGS sequence"/>
</dbReference>
<comment type="similarity">
    <text evidence="1">Belongs to the transglycosylase Slt family.</text>
</comment>
<dbReference type="SUPFAM" id="SSF48435">
    <property type="entry name" value="Bacterial muramidases"/>
    <property type="match status" value="1"/>
</dbReference>